<keyword evidence="2" id="KW-1185">Reference proteome</keyword>
<dbReference type="Proteomes" id="UP001326613">
    <property type="component" value="Chromosome"/>
</dbReference>
<proteinExistence type="predicted"/>
<organism evidence="1 2">
    <name type="scientific">Candidatus Trichorickettsia mobilis</name>
    <dbReference type="NCBI Taxonomy" id="1346319"/>
    <lineage>
        <taxon>Bacteria</taxon>
        <taxon>Pseudomonadati</taxon>
        <taxon>Pseudomonadota</taxon>
        <taxon>Alphaproteobacteria</taxon>
        <taxon>Rickettsiales</taxon>
        <taxon>Rickettsiaceae</taxon>
        <taxon>Rickettsieae</taxon>
        <taxon>Candidatus Trichorickettsia</taxon>
    </lineage>
</organism>
<dbReference type="EMBL" id="CP112932">
    <property type="protein sequence ID" value="WPY01324.1"/>
    <property type="molecule type" value="Genomic_DNA"/>
</dbReference>
<evidence type="ECO:0000313" key="1">
    <source>
        <dbReference type="EMBL" id="WPY01324.1"/>
    </source>
</evidence>
<name>A0ABZ0UTG5_9RICK</name>
<evidence type="ECO:0000313" key="2">
    <source>
        <dbReference type="Proteomes" id="UP001326613"/>
    </source>
</evidence>
<reference evidence="1 2" key="1">
    <citation type="submission" date="2022-10" db="EMBL/GenBank/DDBJ databases">
        <title>Host association and intracellularity evolved multiple times independently in the Rickettsiales.</title>
        <authorList>
            <person name="Castelli M."/>
            <person name="Nardi T."/>
            <person name="Gammuto L."/>
            <person name="Bellinzona G."/>
            <person name="Sabaneyeva E."/>
            <person name="Potekhin A."/>
            <person name="Serra V."/>
            <person name="Petroni G."/>
            <person name="Sassera D."/>
        </authorList>
    </citation>
    <scope>NUCLEOTIDE SEQUENCE [LARGE SCALE GENOMIC DNA]</scope>
    <source>
        <strain evidence="1 2">Kr 154-4</strain>
    </source>
</reference>
<protein>
    <submittedName>
        <fullName evidence="1">DUF3857 domain-containing protein</fullName>
    </submittedName>
</protein>
<accession>A0ABZ0UTG5</accession>
<gene>
    <name evidence="1" type="ORF">Trichorick_01234</name>
</gene>
<dbReference type="RefSeq" id="WP_323738104.1">
    <property type="nucleotide sequence ID" value="NZ_CP112932.1"/>
</dbReference>
<sequence length="271" mass="30625">MYDFNHAIVKVIDANKKVCWIDPSAKANIINGVLPNISDKFVLVLNGSESTYEKIPLISEENAQILLDQIIDSDVTYANISFKGEAASYLTASGIYSSKEKIINDFCARYIPANNIKANNILQISMPKLNSKLIETINISLSYKNNDLLLKSNLGKIYFLNNNFSIFKEVLNTDIKTSANDLSLKFPQTITRRTVFKNTKIPNIDNLDFVFDGPFISMSRKSSINSQDSIIVEKAVIHKSWIRNDEIKTIEFQNLKDIIQSNIYNTVAIIQ</sequence>